<reference evidence="3 4" key="1">
    <citation type="journal article" date="2024" name="Commun. Biol.">
        <title>Comparative genomic analysis of thermophilic fungi reveals convergent evolutionary adaptations and gene losses.</title>
        <authorList>
            <person name="Steindorff A.S."/>
            <person name="Aguilar-Pontes M.V."/>
            <person name="Robinson A.J."/>
            <person name="Andreopoulos B."/>
            <person name="LaButti K."/>
            <person name="Kuo A."/>
            <person name="Mondo S."/>
            <person name="Riley R."/>
            <person name="Otillar R."/>
            <person name="Haridas S."/>
            <person name="Lipzen A."/>
            <person name="Grimwood J."/>
            <person name="Schmutz J."/>
            <person name="Clum A."/>
            <person name="Reid I.D."/>
            <person name="Moisan M.C."/>
            <person name="Butler G."/>
            <person name="Nguyen T.T.M."/>
            <person name="Dewar K."/>
            <person name="Conant G."/>
            <person name="Drula E."/>
            <person name="Henrissat B."/>
            <person name="Hansel C."/>
            <person name="Singer S."/>
            <person name="Hutchinson M.I."/>
            <person name="de Vries R.P."/>
            <person name="Natvig D.O."/>
            <person name="Powell A.J."/>
            <person name="Tsang A."/>
            <person name="Grigoriev I.V."/>
        </authorList>
    </citation>
    <scope>NUCLEOTIDE SEQUENCE [LARGE SCALE GENOMIC DNA]</scope>
    <source>
        <strain evidence="3 4">CBS 620.91</strain>
    </source>
</reference>
<evidence type="ECO:0000313" key="4">
    <source>
        <dbReference type="Proteomes" id="UP001583172"/>
    </source>
</evidence>
<feature type="compositionally biased region" description="Polar residues" evidence="1">
    <location>
        <begin position="201"/>
        <end position="211"/>
    </location>
</feature>
<feature type="compositionally biased region" description="Low complexity" evidence="1">
    <location>
        <begin position="411"/>
        <end position="423"/>
    </location>
</feature>
<feature type="compositionally biased region" description="Basic residues" evidence="1">
    <location>
        <begin position="606"/>
        <end position="617"/>
    </location>
</feature>
<gene>
    <name evidence="3" type="ORF">VTJ49DRAFT_4727</name>
</gene>
<feature type="region of interest" description="Disordered" evidence="1">
    <location>
        <begin position="180"/>
        <end position="294"/>
    </location>
</feature>
<feature type="region of interest" description="Disordered" evidence="1">
    <location>
        <begin position="316"/>
        <end position="508"/>
    </location>
</feature>
<feature type="compositionally biased region" description="Basic and acidic residues" evidence="1">
    <location>
        <begin position="264"/>
        <end position="277"/>
    </location>
</feature>
<dbReference type="InterPro" id="IPR039553">
    <property type="entry name" value="Prefoldin-like"/>
</dbReference>
<dbReference type="Pfam" id="PF13758">
    <property type="entry name" value="Prefoldin_3"/>
    <property type="match status" value="1"/>
</dbReference>
<organism evidence="3 4">
    <name type="scientific">Humicola insolens</name>
    <name type="common">Soft-rot fungus</name>
    <dbReference type="NCBI Taxonomy" id="85995"/>
    <lineage>
        <taxon>Eukaryota</taxon>
        <taxon>Fungi</taxon>
        <taxon>Dikarya</taxon>
        <taxon>Ascomycota</taxon>
        <taxon>Pezizomycotina</taxon>
        <taxon>Sordariomycetes</taxon>
        <taxon>Sordariomycetidae</taxon>
        <taxon>Sordariales</taxon>
        <taxon>Chaetomiaceae</taxon>
        <taxon>Mycothermus</taxon>
    </lineage>
</organism>
<feature type="compositionally biased region" description="Basic and acidic residues" evidence="1">
    <location>
        <begin position="450"/>
        <end position="469"/>
    </location>
</feature>
<protein>
    <recommendedName>
        <fullName evidence="2">DUF3835 domain-containing protein</fullName>
    </recommendedName>
</protein>
<dbReference type="InterPro" id="IPR052255">
    <property type="entry name" value="RNA_pol_II_subunit5-mediator"/>
</dbReference>
<keyword evidence="4" id="KW-1185">Reference proteome</keyword>
<dbReference type="InterPro" id="IPR024325">
    <property type="entry name" value="DUF3835"/>
</dbReference>
<feature type="region of interest" description="Disordered" evidence="1">
    <location>
        <begin position="575"/>
        <end position="617"/>
    </location>
</feature>
<feature type="compositionally biased region" description="Basic and acidic residues" evidence="1">
    <location>
        <begin position="180"/>
        <end position="197"/>
    </location>
</feature>
<accession>A0ABR3V4R0</accession>
<feature type="domain" description="DUF3835" evidence="2">
    <location>
        <begin position="531"/>
        <end position="613"/>
    </location>
</feature>
<feature type="compositionally biased region" description="Acidic residues" evidence="1">
    <location>
        <begin position="318"/>
        <end position="354"/>
    </location>
</feature>
<dbReference type="PANTHER" id="PTHR15111:SF0">
    <property type="entry name" value="UNCONVENTIONAL PREFOLDIN RPB5 INTERACTOR 1"/>
    <property type="match status" value="1"/>
</dbReference>
<dbReference type="Proteomes" id="UP001583172">
    <property type="component" value="Unassembled WGS sequence"/>
</dbReference>
<dbReference type="PANTHER" id="PTHR15111">
    <property type="entry name" value="RNA POLYMERASE II SUBUNIT 5-MEDIATING PROTEIN NNX3"/>
    <property type="match status" value="1"/>
</dbReference>
<evidence type="ECO:0000259" key="2">
    <source>
        <dbReference type="Pfam" id="PF12927"/>
    </source>
</evidence>
<evidence type="ECO:0000256" key="1">
    <source>
        <dbReference type="SAM" id="MobiDB-lite"/>
    </source>
</evidence>
<comment type="caution">
    <text evidence="3">The sequence shown here is derived from an EMBL/GenBank/DDBJ whole genome shotgun (WGS) entry which is preliminary data.</text>
</comment>
<name>A0ABR3V4R0_HUMIN</name>
<proteinExistence type="predicted"/>
<dbReference type="EMBL" id="JAZGSY010000372">
    <property type="protein sequence ID" value="KAL1836735.1"/>
    <property type="molecule type" value="Genomic_DNA"/>
</dbReference>
<dbReference type="Pfam" id="PF12927">
    <property type="entry name" value="DUF3835"/>
    <property type="match status" value="2"/>
</dbReference>
<evidence type="ECO:0000313" key="3">
    <source>
        <dbReference type="EMBL" id="KAL1836735.1"/>
    </source>
</evidence>
<sequence length="617" mass="68126">MTQTKDHVSDLDRHVQLLEAKVDKLHASLTHWQQWYIDYSSLKEEVEQLPKDPPPVEQLRRLRRDFEGAVLSKKELHEILGKNDLRSTDQIVSVLSRRIDYVEQNIGSLTKLLEAEQNRLAAAAVIARPDAGTDEEMGLPLTDIIEELDDDDNVVGFRLQTAADAEPKIVEALKRVGIEEKDLPEGKEGEGEAKAESSEETQNAPASSPDESTNHVHQAPAEPVRVEAPSSADKAPTPKKSVSFAEDTKPGHDAVPPPASRAAQRIEELMQKAKEQEAMDMSTAVVPDNESPEDAQLRREMLEYSMSEIGPVVAELQLVEDSDDDEDPMEWAGIEDDDEDEDQYDETDDDDEDELGRSKRSVITPAYIKRMQELEKRLASQGPFAVSRTESTPAPKKPDEGIARIAVVNDSSPAPAAEPSKPKSAPRQKKSVSFASKLDIAPNPTPRPPPDIKPEDRKIAHVADVVEKVADDEDEMLKDPDEPPKRVSRFKKDKAKNGLPPGPHQLPAQITVAGAAPPVPAVEPTPPEDLLAPKIVEKDALLDVPAEPDEMDEDEVYREAAAEYNRLRDRLLKKQGGVVQQPDKVIDPETGQVPLDEELGGPPRMSKFKAARLAKLQ</sequence>
<feature type="domain" description="DUF3835" evidence="2">
    <location>
        <begin position="471"/>
        <end position="493"/>
    </location>
</feature>